<sequence>MIEGVEGVTLDQAPDTKIFHAGRSNTDNHFISSRALSCSNSKPVTPLQPPPPQVIILSDRMYNCSDLESSTSQTPSPVLARKIDLRTFIDKYDLSGDIYDKLRSFKVTGPHSLRFLSDDVLAANGFELAEIGDIRDAEEQWSKGFD</sequence>
<keyword evidence="2" id="KW-1185">Reference proteome</keyword>
<dbReference type="AlphaFoldDB" id="A0AAW0AMK0"/>
<protein>
    <submittedName>
        <fullName evidence="1">Uncharacterized protein</fullName>
    </submittedName>
</protein>
<name>A0AAW0AMK0_9AGAR</name>
<evidence type="ECO:0000313" key="1">
    <source>
        <dbReference type="EMBL" id="KAK7014444.1"/>
    </source>
</evidence>
<dbReference type="EMBL" id="JAYKXP010000363">
    <property type="protein sequence ID" value="KAK7014444.1"/>
    <property type="molecule type" value="Genomic_DNA"/>
</dbReference>
<evidence type="ECO:0000313" key="2">
    <source>
        <dbReference type="Proteomes" id="UP001383192"/>
    </source>
</evidence>
<dbReference type="Proteomes" id="UP001383192">
    <property type="component" value="Unassembled WGS sequence"/>
</dbReference>
<organism evidence="1 2">
    <name type="scientific">Paramarasmius palmivorus</name>
    <dbReference type="NCBI Taxonomy" id="297713"/>
    <lineage>
        <taxon>Eukaryota</taxon>
        <taxon>Fungi</taxon>
        <taxon>Dikarya</taxon>
        <taxon>Basidiomycota</taxon>
        <taxon>Agaricomycotina</taxon>
        <taxon>Agaricomycetes</taxon>
        <taxon>Agaricomycetidae</taxon>
        <taxon>Agaricales</taxon>
        <taxon>Marasmiineae</taxon>
        <taxon>Marasmiaceae</taxon>
        <taxon>Paramarasmius</taxon>
    </lineage>
</organism>
<gene>
    <name evidence="1" type="ORF">VNI00_019354</name>
</gene>
<accession>A0AAW0AMK0</accession>
<reference evidence="1 2" key="1">
    <citation type="submission" date="2024-01" db="EMBL/GenBank/DDBJ databases">
        <title>A draft genome for a cacao thread blight-causing isolate of Paramarasmius palmivorus.</title>
        <authorList>
            <person name="Baruah I.K."/>
            <person name="Bukari Y."/>
            <person name="Amoako-Attah I."/>
            <person name="Meinhardt L.W."/>
            <person name="Bailey B.A."/>
            <person name="Cohen S.P."/>
        </authorList>
    </citation>
    <scope>NUCLEOTIDE SEQUENCE [LARGE SCALE GENOMIC DNA]</scope>
    <source>
        <strain evidence="1 2">GH-12</strain>
    </source>
</reference>
<proteinExistence type="predicted"/>
<comment type="caution">
    <text evidence="1">The sequence shown here is derived from an EMBL/GenBank/DDBJ whole genome shotgun (WGS) entry which is preliminary data.</text>
</comment>